<evidence type="ECO:0000313" key="2">
    <source>
        <dbReference type="EMBL" id="KAF7120189.1"/>
    </source>
</evidence>
<organism evidence="2 3">
    <name type="scientific">Rhododendron simsii</name>
    <name type="common">Sims's rhododendron</name>
    <dbReference type="NCBI Taxonomy" id="118357"/>
    <lineage>
        <taxon>Eukaryota</taxon>
        <taxon>Viridiplantae</taxon>
        <taxon>Streptophyta</taxon>
        <taxon>Embryophyta</taxon>
        <taxon>Tracheophyta</taxon>
        <taxon>Spermatophyta</taxon>
        <taxon>Magnoliopsida</taxon>
        <taxon>eudicotyledons</taxon>
        <taxon>Gunneridae</taxon>
        <taxon>Pentapetalae</taxon>
        <taxon>asterids</taxon>
        <taxon>Ericales</taxon>
        <taxon>Ericaceae</taxon>
        <taxon>Ericoideae</taxon>
        <taxon>Rhodoreae</taxon>
        <taxon>Rhododendron</taxon>
    </lineage>
</organism>
<dbReference type="Pfam" id="PF07795">
    <property type="entry name" value="DUF1635"/>
    <property type="match status" value="1"/>
</dbReference>
<dbReference type="AlphaFoldDB" id="A0A834FZX8"/>
<comment type="caution">
    <text evidence="2">The sequence shown here is derived from an EMBL/GenBank/DDBJ whole genome shotgun (WGS) entry which is preliminary data.</text>
</comment>
<protein>
    <submittedName>
        <fullName evidence="2">Uncharacterized protein</fullName>
    </submittedName>
</protein>
<dbReference type="InterPro" id="IPR012862">
    <property type="entry name" value="DUF1635"/>
</dbReference>
<keyword evidence="3" id="KW-1185">Reference proteome</keyword>
<dbReference type="EMBL" id="WJXA01000013">
    <property type="protein sequence ID" value="KAF7120189.1"/>
    <property type="molecule type" value="Genomic_DNA"/>
</dbReference>
<name>A0A834FZX8_RHOSS</name>
<accession>A0A834FZX8</accession>
<proteinExistence type="predicted"/>
<dbReference type="OrthoDB" id="778241at2759"/>
<dbReference type="PANTHER" id="PTHR33431">
    <property type="entry name" value="ENABLED-LIKE PROTEIN (DUF1635)"/>
    <property type="match status" value="1"/>
</dbReference>
<keyword evidence="1" id="KW-0175">Coiled coil</keyword>
<dbReference type="PANTHER" id="PTHR33431:SF12">
    <property type="entry name" value="HIGH MOBILITY GROUP BOX PROTEIN, PUTATIVE (DUF1635)-RELATED"/>
    <property type="match status" value="1"/>
</dbReference>
<dbReference type="Proteomes" id="UP000626092">
    <property type="component" value="Unassembled WGS sequence"/>
</dbReference>
<evidence type="ECO:0000313" key="3">
    <source>
        <dbReference type="Proteomes" id="UP000626092"/>
    </source>
</evidence>
<reference evidence="2" key="1">
    <citation type="submission" date="2019-11" db="EMBL/GenBank/DDBJ databases">
        <authorList>
            <person name="Liu Y."/>
            <person name="Hou J."/>
            <person name="Li T.-Q."/>
            <person name="Guan C.-H."/>
            <person name="Wu X."/>
            <person name="Wu H.-Z."/>
            <person name="Ling F."/>
            <person name="Zhang R."/>
            <person name="Shi X.-G."/>
            <person name="Ren J.-P."/>
            <person name="Chen E.-F."/>
            <person name="Sun J.-M."/>
        </authorList>
    </citation>
    <scope>NUCLEOTIDE SEQUENCE</scope>
    <source>
        <strain evidence="2">Adult_tree_wgs_1</strain>
        <tissue evidence="2">Leaves</tissue>
    </source>
</reference>
<gene>
    <name evidence="2" type="ORF">RHSIM_Rhsim13G0087400</name>
</gene>
<sequence length="316" mass="35189">MKLFGICLGKIWVSHVVLWCSIKALVLNFCVICDFVFRIYVLILVQILQTPEELKQRLVYTTLELELVRMESDEEMKNNKECMKRLMQLLKTSCQERDEARDQLNKLLLNNLMPCTPNTLPEFLPPPPQLLPESPLIQPAKGNSSITESNSLSADTFNYQSPVNSFFDPVSSPDSSSNFVFTNQPVFDQGCLVIDEIVKGRTLPQKGKLLQAVLEAGPLLQTLVVSGPLPRWRNPPPLQTFHIPPVSIKGCEAQIVNVPKQLNSSSFVDVSCASSQVSMLDFSSGGFRSRVDSGQLISAGANASSYVPLGKRQRYQ</sequence>
<feature type="coiled-coil region" evidence="1">
    <location>
        <begin position="83"/>
        <end position="110"/>
    </location>
</feature>
<evidence type="ECO:0000256" key="1">
    <source>
        <dbReference type="SAM" id="Coils"/>
    </source>
</evidence>